<dbReference type="AlphaFoldDB" id="A0A5B8U326"/>
<keyword evidence="4" id="KW-1185">Reference proteome</keyword>
<organism evidence="3 4">
    <name type="scientific">Baekduia soli</name>
    <dbReference type="NCBI Taxonomy" id="496014"/>
    <lineage>
        <taxon>Bacteria</taxon>
        <taxon>Bacillati</taxon>
        <taxon>Actinomycetota</taxon>
        <taxon>Thermoleophilia</taxon>
        <taxon>Solirubrobacterales</taxon>
        <taxon>Baekduiaceae</taxon>
        <taxon>Baekduia</taxon>
    </lineage>
</organism>
<keyword evidence="2" id="KW-0732">Signal</keyword>
<sequence length="413" mass="42432">MVVPHPARGRFALLAILCALLGATALLAGVAAAQASTSSRAHTTQERRVAKACAVAQRTHSAFARRTCSTLRARLARAKRRKAKVVVPAAPAPATTVASMDNTPVANVPASATAPAATATTATAPVPPATTTTTGPARLYGASSPFNTRIPATPRIADNSAAMVGKSLLPYLGSANFANSDDWGISIVSARAADPLRNVGVFSWGYGADLAQPAVHIPDGAKPTLGSDHHLVVLDGDREMDMWVAEQQGDGSWLAGARAATSASGSGIAGPVSGNAAGFALAAGVIRPEEIKAGRIDHALVFTSPYVRNTFVAPAVHGDGRQSDPDAMPMGTHIQLDPAADISRLPRPQQIMAQALKDYGAYLVDSSGSLAVRGEASIGRASTGGPSDIWSPVGVTDASLRTIPWDQMRVIAP</sequence>
<dbReference type="EMBL" id="CP042430">
    <property type="protein sequence ID" value="QEC47331.1"/>
    <property type="molecule type" value="Genomic_DNA"/>
</dbReference>
<protein>
    <recommendedName>
        <fullName evidence="5">Phosphodiester glycosidase domain-containing protein</fullName>
    </recommendedName>
</protein>
<reference evidence="3 4" key="1">
    <citation type="journal article" date="2018" name="J. Microbiol.">
        <title>Baekduia soli gen. nov., sp. nov., a novel bacterium isolated from the soil of Baekdu Mountain and proposal of a novel family name, Baekduiaceae fam. nov.</title>
        <authorList>
            <person name="An D.S."/>
            <person name="Siddiqi M.Z."/>
            <person name="Kim K.H."/>
            <person name="Yu H.S."/>
            <person name="Im W.T."/>
        </authorList>
    </citation>
    <scope>NUCLEOTIDE SEQUENCE [LARGE SCALE GENOMIC DNA]</scope>
    <source>
        <strain evidence="3 4">BR7-21</strain>
    </source>
</reference>
<dbReference type="KEGG" id="bsol:FSW04_06845"/>
<gene>
    <name evidence="3" type="ORF">FSW04_06845</name>
</gene>
<name>A0A5B8U326_9ACTN</name>
<feature type="chain" id="PRO_5039201576" description="Phosphodiester glycosidase domain-containing protein" evidence="2">
    <location>
        <begin position="29"/>
        <end position="413"/>
    </location>
</feature>
<dbReference type="Proteomes" id="UP000321805">
    <property type="component" value="Chromosome"/>
</dbReference>
<dbReference type="OrthoDB" id="8771597at2"/>
<evidence type="ECO:0000313" key="3">
    <source>
        <dbReference type="EMBL" id="QEC47331.1"/>
    </source>
</evidence>
<feature type="compositionally biased region" description="Low complexity" evidence="1">
    <location>
        <begin position="119"/>
        <end position="137"/>
    </location>
</feature>
<evidence type="ECO:0008006" key="5">
    <source>
        <dbReference type="Google" id="ProtNLM"/>
    </source>
</evidence>
<evidence type="ECO:0000313" key="4">
    <source>
        <dbReference type="Proteomes" id="UP000321805"/>
    </source>
</evidence>
<evidence type="ECO:0000256" key="2">
    <source>
        <dbReference type="SAM" id="SignalP"/>
    </source>
</evidence>
<dbReference type="RefSeq" id="WP_146917663.1">
    <property type="nucleotide sequence ID" value="NZ_CP042430.1"/>
</dbReference>
<accession>A0A5B8U326</accession>
<feature type="signal peptide" evidence="2">
    <location>
        <begin position="1"/>
        <end position="28"/>
    </location>
</feature>
<evidence type="ECO:0000256" key="1">
    <source>
        <dbReference type="SAM" id="MobiDB-lite"/>
    </source>
</evidence>
<proteinExistence type="predicted"/>
<feature type="region of interest" description="Disordered" evidence="1">
    <location>
        <begin position="119"/>
        <end position="142"/>
    </location>
</feature>